<dbReference type="Gene3D" id="3.30.1780.10">
    <property type="entry name" value="ornithine cyclodeaminase, domain 1"/>
    <property type="match status" value="1"/>
</dbReference>
<dbReference type="PANTHER" id="PTHR13812">
    <property type="entry name" value="KETIMINE REDUCTASE MU-CRYSTALLIN"/>
    <property type="match status" value="1"/>
</dbReference>
<evidence type="ECO:0000313" key="1">
    <source>
        <dbReference type="EMBL" id="REF96849.1"/>
    </source>
</evidence>
<dbReference type="Proteomes" id="UP000256913">
    <property type="component" value="Unassembled WGS sequence"/>
</dbReference>
<gene>
    <name evidence="1" type="ORF">DFJ67_2842</name>
</gene>
<accession>A0A3D9ZJ22</accession>
<dbReference type="RefSeq" id="WP_116068294.1">
    <property type="nucleotide sequence ID" value="NZ_BONB01000043.1"/>
</dbReference>
<dbReference type="EMBL" id="QUMQ01000001">
    <property type="protein sequence ID" value="REF96849.1"/>
    <property type="molecule type" value="Genomic_DNA"/>
</dbReference>
<proteinExistence type="predicted"/>
<dbReference type="SUPFAM" id="SSF51735">
    <property type="entry name" value="NAD(P)-binding Rossmann-fold domains"/>
    <property type="match status" value="1"/>
</dbReference>
<sequence>MTLILGRREIGAAVDLDAVLDLLAAGYRADAAGPAPLRIRTDLPGPGTATCLMPGWLTDVPAYTVKVNAKFPAATPALRGVVCLHALADGELLALLDSASVTAWRTGLAAALATHTLAPPRAATLGFVGAGAQAATTLAGLRHLRPWSRIVATDLDPARAAALPAEVSPSAIEVAATADVVVLATWSRTPLLRLADVRPGQHLTSLGADEPGKQELAADLLAASRLIVDDVDLALTGGALGSAGLDATACAGTLGEILRGSLPAAAPPSRPSVYSPVGLPWQDLALSWAVYQHALRAGAGTRVDLL</sequence>
<reference evidence="1 2" key="1">
    <citation type="submission" date="2018-08" db="EMBL/GenBank/DDBJ databases">
        <title>Sequencing the genomes of 1000 actinobacteria strains.</title>
        <authorList>
            <person name="Klenk H.-P."/>
        </authorList>
    </citation>
    <scope>NUCLEOTIDE SEQUENCE [LARGE SCALE GENOMIC DNA]</scope>
    <source>
        <strain evidence="1 2">DSM 44099</strain>
    </source>
</reference>
<dbReference type="PANTHER" id="PTHR13812:SF19">
    <property type="entry name" value="KETIMINE REDUCTASE MU-CRYSTALLIN"/>
    <property type="match status" value="1"/>
</dbReference>
<dbReference type="InterPro" id="IPR003462">
    <property type="entry name" value="ODC_Mu_crystall"/>
</dbReference>
<organism evidence="1 2">
    <name type="scientific">Asanoa ferruginea</name>
    <dbReference type="NCBI Taxonomy" id="53367"/>
    <lineage>
        <taxon>Bacteria</taxon>
        <taxon>Bacillati</taxon>
        <taxon>Actinomycetota</taxon>
        <taxon>Actinomycetes</taxon>
        <taxon>Micromonosporales</taxon>
        <taxon>Micromonosporaceae</taxon>
        <taxon>Asanoa</taxon>
    </lineage>
</organism>
<dbReference type="GO" id="GO:0005737">
    <property type="term" value="C:cytoplasm"/>
    <property type="evidence" value="ECO:0007669"/>
    <property type="project" value="TreeGrafter"/>
</dbReference>
<dbReference type="InterPro" id="IPR036291">
    <property type="entry name" value="NAD(P)-bd_dom_sf"/>
</dbReference>
<protein>
    <submittedName>
        <fullName evidence="1">Ornithine cyclodeaminase</fullName>
    </submittedName>
</protein>
<name>A0A3D9ZJ22_9ACTN</name>
<comment type="caution">
    <text evidence="1">The sequence shown here is derived from an EMBL/GenBank/DDBJ whole genome shotgun (WGS) entry which is preliminary data.</text>
</comment>
<dbReference type="InterPro" id="IPR023401">
    <property type="entry name" value="ODC_N"/>
</dbReference>
<dbReference type="Pfam" id="PF02423">
    <property type="entry name" value="OCD_Mu_crystall"/>
    <property type="match status" value="1"/>
</dbReference>
<dbReference type="AlphaFoldDB" id="A0A3D9ZJ22"/>
<dbReference type="PIRSF" id="PIRSF001439">
    <property type="entry name" value="CryM"/>
    <property type="match status" value="1"/>
</dbReference>
<dbReference type="OrthoDB" id="9809203at2"/>
<dbReference type="Gene3D" id="3.40.50.720">
    <property type="entry name" value="NAD(P)-binding Rossmann-like Domain"/>
    <property type="match status" value="1"/>
</dbReference>
<keyword evidence="2" id="KW-1185">Reference proteome</keyword>
<evidence type="ECO:0000313" key="2">
    <source>
        <dbReference type="Proteomes" id="UP000256913"/>
    </source>
</evidence>